<dbReference type="EMBL" id="AHJE01000002">
    <property type="protein sequence ID" value="EHP44837.1"/>
    <property type="molecule type" value="Genomic_DNA"/>
</dbReference>
<accession>H1RY64</accession>
<gene>
    <name evidence="1" type="ORF">OR16_00905</name>
</gene>
<organism evidence="1 2">
    <name type="scientific">Cupriavidus basilensis OR16</name>
    <dbReference type="NCBI Taxonomy" id="1127483"/>
    <lineage>
        <taxon>Bacteria</taxon>
        <taxon>Pseudomonadati</taxon>
        <taxon>Pseudomonadota</taxon>
        <taxon>Betaproteobacteria</taxon>
        <taxon>Burkholderiales</taxon>
        <taxon>Burkholderiaceae</taxon>
        <taxon>Cupriavidus</taxon>
    </lineage>
</organism>
<dbReference type="Proteomes" id="UP000005808">
    <property type="component" value="Unassembled WGS sequence"/>
</dbReference>
<evidence type="ECO:0000313" key="2">
    <source>
        <dbReference type="Proteomes" id="UP000005808"/>
    </source>
</evidence>
<reference evidence="1 2" key="1">
    <citation type="journal article" date="2012" name="J. Bacteriol.">
        <title>De Novo Genome Project of Cupriavidus basilensis OR16.</title>
        <authorList>
            <person name="Cserhati M."/>
            <person name="Kriszt B."/>
            <person name="Szoboszlay S."/>
            <person name="Toth A."/>
            <person name="Szabo I."/>
            <person name="Tancsics A."/>
            <person name="Nagy I."/>
            <person name="Horvath B."/>
            <person name="Nagy I."/>
            <person name="Kukolya J."/>
        </authorList>
    </citation>
    <scope>NUCLEOTIDE SEQUENCE [LARGE SCALE GENOMIC DNA]</scope>
    <source>
        <strain evidence="1 2">OR16</strain>
    </source>
</reference>
<name>H1RY64_9BURK</name>
<comment type="caution">
    <text evidence="1">The sequence shown here is derived from an EMBL/GenBank/DDBJ whole genome shotgun (WGS) entry which is preliminary data.</text>
</comment>
<proteinExistence type="predicted"/>
<protein>
    <submittedName>
        <fullName evidence="1">ABC transporter, inner membrane component</fullName>
    </submittedName>
</protein>
<dbReference type="AlphaFoldDB" id="H1RY64"/>
<sequence>MCLFMVVPVVLSVLAGLTNNIFVGVSSGLTTRWLVEVWAFYRNTIFLSLG</sequence>
<dbReference type="PATRIC" id="fig|1127483.3.peg.188"/>
<evidence type="ECO:0000313" key="1">
    <source>
        <dbReference type="EMBL" id="EHP44837.1"/>
    </source>
</evidence>